<dbReference type="AlphaFoldDB" id="A0A9X2ZQC4"/>
<protein>
    <submittedName>
        <fullName evidence="3">Uncharacterized protein</fullName>
    </submittedName>
</protein>
<dbReference type="EMBL" id="JANUBB010000001">
    <property type="protein sequence ID" value="MCS3950257.1"/>
    <property type="molecule type" value="Genomic_DNA"/>
</dbReference>
<sequence>MNTIGSSAAGRAAYTQGVNPSQESSGAASGPEKSASGAEKSSETQQAPDAAATQEASEDALTTQERQAIEENFPEDPELSMRLYGRGRGAQTVNPNAVGGNLDVTG</sequence>
<comment type="caution">
    <text evidence="3">The sequence shown here is derived from an EMBL/GenBank/DDBJ whole genome shotgun (WGS) entry which is preliminary data.</text>
</comment>
<dbReference type="Proteomes" id="UP001155057">
    <property type="component" value="Unassembled WGS sequence"/>
</dbReference>
<dbReference type="Proteomes" id="UP001155010">
    <property type="component" value="Unassembled WGS sequence"/>
</dbReference>
<evidence type="ECO:0000313" key="4">
    <source>
        <dbReference type="Proteomes" id="UP001155010"/>
    </source>
</evidence>
<feature type="region of interest" description="Disordered" evidence="1">
    <location>
        <begin position="1"/>
        <end position="106"/>
    </location>
</feature>
<accession>A0A9X2ZQC4</accession>
<organism evidence="3 4">
    <name type="scientific">Salinibacter ruber</name>
    <dbReference type="NCBI Taxonomy" id="146919"/>
    <lineage>
        <taxon>Bacteria</taxon>
        <taxon>Pseudomonadati</taxon>
        <taxon>Rhodothermota</taxon>
        <taxon>Rhodothermia</taxon>
        <taxon>Rhodothermales</taxon>
        <taxon>Salinibacteraceae</taxon>
        <taxon>Salinibacter</taxon>
    </lineage>
</organism>
<evidence type="ECO:0000313" key="2">
    <source>
        <dbReference type="EMBL" id="MCS3710798.1"/>
    </source>
</evidence>
<dbReference type="RefSeq" id="WP_011405331.1">
    <property type="nucleotide sequence ID" value="NZ_CALTRV010000022.1"/>
</dbReference>
<dbReference type="EMBL" id="JANUAE010000008">
    <property type="protein sequence ID" value="MCS3710798.1"/>
    <property type="molecule type" value="Genomic_DNA"/>
</dbReference>
<gene>
    <name evidence="2" type="ORF">GGP61_002418</name>
    <name evidence="3" type="ORF">GGP83_000183</name>
</gene>
<reference evidence="3" key="1">
    <citation type="submission" date="2022-08" db="EMBL/GenBank/DDBJ databases">
        <title>Genomic Encyclopedia of Type Strains, Phase V (KMG-V): Genome sequencing to study the core and pangenomes of soil and plant-associated prokaryotes.</title>
        <authorList>
            <person name="Whitman W."/>
        </authorList>
    </citation>
    <scope>NUCLEOTIDE SEQUENCE</scope>
    <source>
        <strain evidence="3">SP2017</strain>
        <strain evidence="2">SP3049</strain>
    </source>
</reference>
<name>A0A9X2ZQC4_9BACT</name>
<evidence type="ECO:0000256" key="1">
    <source>
        <dbReference type="SAM" id="MobiDB-lite"/>
    </source>
</evidence>
<feature type="compositionally biased region" description="Polar residues" evidence="1">
    <location>
        <begin position="16"/>
        <end position="27"/>
    </location>
</feature>
<proteinExistence type="predicted"/>
<evidence type="ECO:0000313" key="3">
    <source>
        <dbReference type="EMBL" id="MCS3950257.1"/>
    </source>
</evidence>